<dbReference type="EMBL" id="SZYD01000003">
    <property type="protein sequence ID" value="KAD6794814.1"/>
    <property type="molecule type" value="Genomic_DNA"/>
</dbReference>
<feature type="region of interest" description="Disordered" evidence="1">
    <location>
        <begin position="84"/>
        <end position="158"/>
    </location>
</feature>
<evidence type="ECO:0000256" key="1">
    <source>
        <dbReference type="SAM" id="MobiDB-lite"/>
    </source>
</evidence>
<dbReference type="InterPro" id="IPR011990">
    <property type="entry name" value="TPR-like_helical_dom_sf"/>
</dbReference>
<evidence type="ECO:0000313" key="2">
    <source>
        <dbReference type="EMBL" id="KAD6794814.1"/>
    </source>
</evidence>
<proteinExistence type="predicted"/>
<evidence type="ECO:0000313" key="3">
    <source>
        <dbReference type="Proteomes" id="UP000326396"/>
    </source>
</evidence>
<name>A0A5N6PLP9_9ASTR</name>
<sequence>MIFTNAYAGPITSVYHCQISSSSASHRSSNRYRRKFTGPSLGGPITPVYHCQISISSAFHRSSNRYHRIGGCVRRSPSFTVICSTSDSNSGRGFGPQQRQEPASSPETPTPAVNKTSNERDGKDGGKSAASRRRKSVPQQPGSIPNEAPATSYGLEGTSKSFTSDLEFEERLQAVKRSALNQKKAEEKNMYGTIDYDAPVASEPNKIGLGTKVGVGVAVVVFGLVFALGDFIPSGSVNPNKDAIIEKNTLSPEEKETLQTRLQQYEATLSISPEDLVAREGVAVTLTELGEYARAASMLEDLAKRKPKDPEVSRLLGEVKFELKDYEGSAAAYRSSAKISTKMDFQVLRGLTNALLAAKKPDEAVQILLATRDSLDREKSNQENIGGDNNQIDSQSELDPIQIQEALYIESELGVALPGWLVSPIQTNQLVQLKAIQNDAWINEEASYWLNLINKPL</sequence>
<feature type="compositionally biased region" description="Basic and acidic residues" evidence="1">
    <location>
        <begin position="117"/>
        <end position="126"/>
    </location>
</feature>
<dbReference type="OrthoDB" id="536368at2759"/>
<protein>
    <submittedName>
        <fullName evidence="2">Uncharacterized protein</fullName>
    </submittedName>
</protein>
<dbReference type="AlphaFoldDB" id="A0A5N6PLP9"/>
<dbReference type="Proteomes" id="UP000326396">
    <property type="component" value="Linkage Group LG11"/>
</dbReference>
<comment type="caution">
    <text evidence="2">The sequence shown here is derived from an EMBL/GenBank/DDBJ whole genome shotgun (WGS) entry which is preliminary data.</text>
</comment>
<accession>A0A5N6PLP9</accession>
<feature type="compositionally biased region" description="Polar residues" evidence="1">
    <location>
        <begin position="84"/>
        <end position="116"/>
    </location>
</feature>
<gene>
    <name evidence="2" type="ORF">E3N88_05710</name>
</gene>
<organism evidence="2 3">
    <name type="scientific">Mikania micrantha</name>
    <name type="common">bitter vine</name>
    <dbReference type="NCBI Taxonomy" id="192012"/>
    <lineage>
        <taxon>Eukaryota</taxon>
        <taxon>Viridiplantae</taxon>
        <taxon>Streptophyta</taxon>
        <taxon>Embryophyta</taxon>
        <taxon>Tracheophyta</taxon>
        <taxon>Spermatophyta</taxon>
        <taxon>Magnoliopsida</taxon>
        <taxon>eudicotyledons</taxon>
        <taxon>Gunneridae</taxon>
        <taxon>Pentapetalae</taxon>
        <taxon>asterids</taxon>
        <taxon>campanulids</taxon>
        <taxon>Asterales</taxon>
        <taxon>Asteraceae</taxon>
        <taxon>Asteroideae</taxon>
        <taxon>Heliantheae alliance</taxon>
        <taxon>Eupatorieae</taxon>
        <taxon>Mikania</taxon>
    </lineage>
</organism>
<dbReference type="Pfam" id="PF13432">
    <property type="entry name" value="TPR_16"/>
    <property type="match status" value="1"/>
</dbReference>
<dbReference type="SUPFAM" id="SSF48452">
    <property type="entry name" value="TPR-like"/>
    <property type="match status" value="1"/>
</dbReference>
<reference evidence="2 3" key="1">
    <citation type="submission" date="2019-05" db="EMBL/GenBank/DDBJ databases">
        <title>Mikania micrantha, genome provides insights into the molecular mechanism of rapid growth.</title>
        <authorList>
            <person name="Liu B."/>
        </authorList>
    </citation>
    <scope>NUCLEOTIDE SEQUENCE [LARGE SCALE GENOMIC DNA]</scope>
    <source>
        <strain evidence="2">NLD-2019</strain>
        <tissue evidence="2">Leaf</tissue>
    </source>
</reference>
<keyword evidence="3" id="KW-1185">Reference proteome</keyword>
<dbReference type="Gene3D" id="1.25.40.10">
    <property type="entry name" value="Tetratricopeptide repeat domain"/>
    <property type="match status" value="1"/>
</dbReference>